<evidence type="ECO:0000256" key="2">
    <source>
        <dbReference type="ARBA" id="ARBA00022649"/>
    </source>
</evidence>
<dbReference type="GO" id="GO:0098795">
    <property type="term" value="P:global gene silencing by mRNA cleavage"/>
    <property type="evidence" value="ECO:0007669"/>
    <property type="project" value="TreeGrafter"/>
</dbReference>
<evidence type="ECO:0000313" key="7">
    <source>
        <dbReference type="EMBL" id="KVM23908.1"/>
    </source>
</evidence>
<protein>
    <recommendedName>
        <fullName evidence="6">Putative mRNA interferase YoeB</fullName>
    </recommendedName>
</protein>
<accession>A0AB73FVE2</accession>
<dbReference type="PANTHER" id="PTHR38039:SF1">
    <property type="entry name" value="TOXIN YOEB"/>
    <property type="match status" value="1"/>
</dbReference>
<organism evidence="7 8">
    <name type="scientific">Burkholderia ubonensis</name>
    <dbReference type="NCBI Taxonomy" id="101571"/>
    <lineage>
        <taxon>Bacteria</taxon>
        <taxon>Pseudomonadati</taxon>
        <taxon>Pseudomonadota</taxon>
        <taxon>Betaproteobacteria</taxon>
        <taxon>Burkholderiales</taxon>
        <taxon>Burkholderiaceae</taxon>
        <taxon>Burkholderia</taxon>
        <taxon>Burkholderia cepacia complex</taxon>
    </lineage>
</organism>
<dbReference type="SUPFAM" id="SSF143011">
    <property type="entry name" value="RelE-like"/>
    <property type="match status" value="1"/>
</dbReference>
<dbReference type="Gene3D" id="3.30.2310.20">
    <property type="entry name" value="RelE-like"/>
    <property type="match status" value="1"/>
</dbReference>
<evidence type="ECO:0000256" key="4">
    <source>
        <dbReference type="ARBA" id="ARBA00022759"/>
    </source>
</evidence>
<comment type="similarity">
    <text evidence="1">Belongs to the YoeB family.</text>
</comment>
<reference evidence="7 8" key="1">
    <citation type="submission" date="2015-11" db="EMBL/GenBank/DDBJ databases">
        <title>Expanding the genomic diversity of Burkholderia species for the development of highly accurate diagnostics.</title>
        <authorList>
            <person name="Sahl J."/>
            <person name="Keim P."/>
            <person name="Wagner D."/>
        </authorList>
    </citation>
    <scope>NUCLEOTIDE SEQUENCE [LARGE SCALE GENOMIC DNA]</scope>
    <source>
        <strain evidence="7 8">MSMB2058</strain>
    </source>
</reference>
<dbReference type="GO" id="GO:0016787">
    <property type="term" value="F:hydrolase activity"/>
    <property type="evidence" value="ECO:0007669"/>
    <property type="project" value="UniProtKB-KW"/>
</dbReference>
<dbReference type="NCBIfam" id="TIGR02116">
    <property type="entry name" value="toxin_Txe_YoeB"/>
    <property type="match status" value="1"/>
</dbReference>
<dbReference type="Pfam" id="PF06769">
    <property type="entry name" value="YoeB_toxin"/>
    <property type="match status" value="1"/>
</dbReference>
<evidence type="ECO:0000256" key="1">
    <source>
        <dbReference type="ARBA" id="ARBA00008172"/>
    </source>
</evidence>
<evidence type="ECO:0000256" key="5">
    <source>
        <dbReference type="ARBA" id="ARBA00022801"/>
    </source>
</evidence>
<evidence type="ECO:0000256" key="6">
    <source>
        <dbReference type="ARBA" id="ARBA00030388"/>
    </source>
</evidence>
<keyword evidence="3" id="KW-0540">Nuclease</keyword>
<comment type="caution">
    <text evidence="7">The sequence shown here is derived from an EMBL/GenBank/DDBJ whole genome shotgun (WGS) entry which is preliminary data.</text>
</comment>
<dbReference type="InterPro" id="IPR009614">
    <property type="entry name" value="YoeB_toxin"/>
</dbReference>
<dbReference type="EMBL" id="LOZE01000120">
    <property type="protein sequence ID" value="KVM23908.1"/>
    <property type="molecule type" value="Genomic_DNA"/>
</dbReference>
<gene>
    <name evidence="7" type="ORF">WJ53_17420</name>
</gene>
<dbReference type="GO" id="GO:0004519">
    <property type="term" value="F:endonuclease activity"/>
    <property type="evidence" value="ECO:0007669"/>
    <property type="project" value="UniProtKB-KW"/>
</dbReference>
<evidence type="ECO:0000313" key="8">
    <source>
        <dbReference type="Proteomes" id="UP000061665"/>
    </source>
</evidence>
<proteinExistence type="inferred from homology"/>
<keyword evidence="5" id="KW-0378">Hydrolase</keyword>
<dbReference type="RefSeq" id="WP_059725065.1">
    <property type="nucleotide sequence ID" value="NZ_LOYI01000072.1"/>
</dbReference>
<name>A0AB73FVE2_9BURK</name>
<keyword evidence="2" id="KW-1277">Toxin-antitoxin system</keyword>
<dbReference type="InterPro" id="IPR035093">
    <property type="entry name" value="RelE/ParE_toxin_dom_sf"/>
</dbReference>
<keyword evidence="4" id="KW-0255">Endonuclease</keyword>
<sequence>MTQKKKAKNKAAVVSDCKVAWSDNAWDDYLYWQKHDPAIVGEINGLIEEISRDPFKGTGKPEPLRGDLTGFGSRRITKADRLVYIVVEGLIHVMACRFHYE</sequence>
<dbReference type="Proteomes" id="UP000061665">
    <property type="component" value="Unassembled WGS sequence"/>
</dbReference>
<dbReference type="PANTHER" id="PTHR38039">
    <property type="entry name" value="TOXIN YOEB"/>
    <property type="match status" value="1"/>
</dbReference>
<dbReference type="AlphaFoldDB" id="A0AB73FVE2"/>
<evidence type="ECO:0000256" key="3">
    <source>
        <dbReference type="ARBA" id="ARBA00022722"/>
    </source>
</evidence>
<dbReference type="GO" id="GO:0006401">
    <property type="term" value="P:RNA catabolic process"/>
    <property type="evidence" value="ECO:0007669"/>
    <property type="project" value="InterPro"/>
</dbReference>